<protein>
    <submittedName>
        <fullName evidence="2">Uncharacterized protein</fullName>
    </submittedName>
</protein>
<organism evidence="2">
    <name type="scientific">Timspurckia oligopyrenoides</name>
    <dbReference type="NCBI Taxonomy" id="708627"/>
    <lineage>
        <taxon>Eukaryota</taxon>
        <taxon>Rhodophyta</taxon>
        <taxon>Bangiophyceae</taxon>
        <taxon>Porphyridiales</taxon>
        <taxon>Porphyridiaceae</taxon>
        <taxon>Timspurckia</taxon>
    </lineage>
</organism>
<evidence type="ECO:0000313" key="2">
    <source>
        <dbReference type="EMBL" id="CAD8825097.1"/>
    </source>
</evidence>
<sequence length="332" mass="38380">MKEKGKKGNLRLDLSENGSQFASFGDIGKYEVDWMRSELVLDFSTGFPTGEITESAIKLNNGIRFELFLFTRSLYGLYQSQLEIDISVLAKFMTWCEHFFKLCLDVLEVEEDVILPILKKRLREKKLPDELACEDFNVKFTLRMNRLKAVKEMLVSCPCHKIVKELLRGASQFIPLALETMKHKEMNEYKFLEDCLSVDQKMEIRKQLMKMREPFGDESKRFEALIVSNGTWYANDPLETPRKPVPRTPRNLLIAKKGGVERRHDVLKPLLLADEFDAHDAIESEAKSGRSFSMNGFLLGREKSRTYSNAVLKTPRTPRTPRRKSDITIPFV</sequence>
<gene>
    <name evidence="2" type="ORF">TOLI1172_LOCUS9496</name>
</gene>
<feature type="region of interest" description="Disordered" evidence="1">
    <location>
        <begin position="313"/>
        <end position="332"/>
    </location>
</feature>
<reference evidence="2" key="1">
    <citation type="submission" date="2021-01" db="EMBL/GenBank/DDBJ databases">
        <authorList>
            <person name="Corre E."/>
            <person name="Pelletier E."/>
            <person name="Niang G."/>
            <person name="Scheremetjew M."/>
            <person name="Finn R."/>
            <person name="Kale V."/>
            <person name="Holt S."/>
            <person name="Cochrane G."/>
            <person name="Meng A."/>
            <person name="Brown T."/>
            <person name="Cohen L."/>
        </authorList>
    </citation>
    <scope>NUCLEOTIDE SEQUENCE</scope>
    <source>
        <strain evidence="2">CCMP3278</strain>
    </source>
</reference>
<accession>A0A7S1EUY5</accession>
<dbReference type="AlphaFoldDB" id="A0A7S1EUY5"/>
<dbReference type="EMBL" id="HBFP01013142">
    <property type="protein sequence ID" value="CAD8825097.1"/>
    <property type="molecule type" value="Transcribed_RNA"/>
</dbReference>
<name>A0A7S1EUY5_9RHOD</name>
<evidence type="ECO:0000256" key="1">
    <source>
        <dbReference type="SAM" id="MobiDB-lite"/>
    </source>
</evidence>
<proteinExistence type="predicted"/>